<evidence type="ECO:0000313" key="8">
    <source>
        <dbReference type="EMBL" id="MCF1749575.1"/>
    </source>
</evidence>
<dbReference type="EMBL" id="JAKEVZ010000001">
    <property type="protein sequence ID" value="MCF1749575.1"/>
    <property type="molecule type" value="Genomic_DNA"/>
</dbReference>
<comment type="caution">
    <text evidence="8">The sequence shown here is derived from an EMBL/GenBank/DDBJ whole genome shotgun (WGS) entry which is preliminary data.</text>
</comment>
<gene>
    <name evidence="8" type="ORF">L0U89_00715</name>
</gene>
<feature type="transmembrane region" description="Helical" evidence="7">
    <location>
        <begin position="119"/>
        <end position="139"/>
    </location>
</feature>
<dbReference type="Pfam" id="PF07681">
    <property type="entry name" value="DoxX"/>
    <property type="match status" value="1"/>
</dbReference>
<reference evidence="8 9" key="1">
    <citation type="submission" date="2022-01" db="EMBL/GenBank/DDBJ databases">
        <title>Mariniradius saccharolyticus sp. nov., isolated from sediment of a river.</title>
        <authorList>
            <person name="Liu H."/>
        </authorList>
    </citation>
    <scope>NUCLEOTIDE SEQUENCE [LARGE SCALE GENOMIC DNA]</scope>
    <source>
        <strain evidence="8 9">RY-2</strain>
    </source>
</reference>
<evidence type="ECO:0000256" key="2">
    <source>
        <dbReference type="ARBA" id="ARBA00006679"/>
    </source>
</evidence>
<evidence type="ECO:0000256" key="3">
    <source>
        <dbReference type="ARBA" id="ARBA00022475"/>
    </source>
</evidence>
<evidence type="ECO:0000256" key="1">
    <source>
        <dbReference type="ARBA" id="ARBA00004651"/>
    </source>
</evidence>
<feature type="transmembrane region" description="Helical" evidence="7">
    <location>
        <begin position="54"/>
        <end position="75"/>
    </location>
</feature>
<comment type="subcellular location">
    <subcellularLocation>
        <location evidence="1">Cell membrane</location>
        <topology evidence="1">Multi-pass membrane protein</topology>
    </subcellularLocation>
</comment>
<dbReference type="RefSeq" id="WP_234859764.1">
    <property type="nucleotide sequence ID" value="NZ_JAKEVZ010000001.1"/>
</dbReference>
<evidence type="ECO:0000313" key="9">
    <source>
        <dbReference type="Proteomes" id="UP001201449"/>
    </source>
</evidence>
<name>A0ABS9BND4_9BACT</name>
<evidence type="ECO:0000256" key="5">
    <source>
        <dbReference type="ARBA" id="ARBA00022989"/>
    </source>
</evidence>
<evidence type="ECO:0000256" key="4">
    <source>
        <dbReference type="ARBA" id="ARBA00022692"/>
    </source>
</evidence>
<feature type="transmembrane region" description="Helical" evidence="7">
    <location>
        <begin position="12"/>
        <end position="34"/>
    </location>
</feature>
<comment type="similarity">
    <text evidence="2">Belongs to the DoxX family.</text>
</comment>
<protein>
    <submittedName>
        <fullName evidence="8">DoxX family protein</fullName>
    </submittedName>
</protein>
<evidence type="ECO:0000256" key="6">
    <source>
        <dbReference type="ARBA" id="ARBA00023136"/>
    </source>
</evidence>
<keyword evidence="6 7" id="KW-0472">Membrane</keyword>
<sequence length="149" mass="16131">MKTQLLNTTENWGATAIRFALGIVLFSHGAQSMLGWFGGSGLQATIKFLSDNMGLPAFIAIAVICIQFFGSLMLITGALTRIAALGVFGIFIGMASYHLDYGFHMNWSGTNAGEGYEYHVLVLSMCVMLFITGGGALSWDRKMVKNHPL</sequence>
<organism evidence="8 9">
    <name type="scientific">Mariniradius sediminis</name>
    <dbReference type="NCBI Taxonomy" id="2909237"/>
    <lineage>
        <taxon>Bacteria</taxon>
        <taxon>Pseudomonadati</taxon>
        <taxon>Bacteroidota</taxon>
        <taxon>Cytophagia</taxon>
        <taxon>Cytophagales</taxon>
        <taxon>Cyclobacteriaceae</taxon>
        <taxon>Mariniradius</taxon>
    </lineage>
</organism>
<keyword evidence="9" id="KW-1185">Reference proteome</keyword>
<dbReference type="PANTHER" id="PTHR33452:SF1">
    <property type="entry name" value="INNER MEMBRANE PROTEIN YPHA-RELATED"/>
    <property type="match status" value="1"/>
</dbReference>
<dbReference type="InterPro" id="IPR032808">
    <property type="entry name" value="DoxX"/>
</dbReference>
<evidence type="ECO:0000256" key="7">
    <source>
        <dbReference type="SAM" id="Phobius"/>
    </source>
</evidence>
<accession>A0ABS9BND4</accession>
<dbReference type="InterPro" id="IPR051907">
    <property type="entry name" value="DoxX-like_oxidoreductase"/>
</dbReference>
<feature type="transmembrane region" description="Helical" evidence="7">
    <location>
        <begin position="82"/>
        <end position="99"/>
    </location>
</feature>
<keyword evidence="4 7" id="KW-0812">Transmembrane</keyword>
<keyword evidence="3" id="KW-1003">Cell membrane</keyword>
<dbReference type="PANTHER" id="PTHR33452">
    <property type="entry name" value="OXIDOREDUCTASE CATD-RELATED"/>
    <property type="match status" value="1"/>
</dbReference>
<dbReference type="Proteomes" id="UP001201449">
    <property type="component" value="Unassembled WGS sequence"/>
</dbReference>
<keyword evidence="5 7" id="KW-1133">Transmembrane helix</keyword>
<proteinExistence type="inferred from homology"/>